<feature type="chain" id="PRO_5046443170" evidence="1">
    <location>
        <begin position="25"/>
        <end position="267"/>
    </location>
</feature>
<accession>A0ABX1Q4T0</accession>
<proteinExistence type="predicted"/>
<keyword evidence="1" id="KW-0732">Signal</keyword>
<organism evidence="2 3">
    <name type="scientific">Aromatoleum toluvorans</name>
    <dbReference type="NCBI Taxonomy" id="92002"/>
    <lineage>
        <taxon>Bacteria</taxon>
        <taxon>Pseudomonadati</taxon>
        <taxon>Pseudomonadota</taxon>
        <taxon>Betaproteobacteria</taxon>
        <taxon>Rhodocyclales</taxon>
        <taxon>Rhodocyclaceae</taxon>
        <taxon>Aromatoleum</taxon>
    </lineage>
</organism>
<evidence type="ECO:0000313" key="2">
    <source>
        <dbReference type="EMBL" id="NMG45761.1"/>
    </source>
</evidence>
<dbReference type="EMBL" id="WTVN01000037">
    <property type="protein sequence ID" value="NMG45761.1"/>
    <property type="molecule type" value="Genomic_DNA"/>
</dbReference>
<protein>
    <submittedName>
        <fullName evidence="2">Uncharacterized protein</fullName>
    </submittedName>
</protein>
<comment type="caution">
    <text evidence="2">The sequence shown here is derived from an EMBL/GenBank/DDBJ whole genome shotgun (WGS) entry which is preliminary data.</text>
</comment>
<reference evidence="2 3" key="1">
    <citation type="submission" date="2019-12" db="EMBL/GenBank/DDBJ databases">
        <title>Comparative genomics gives insights into the taxonomy of the Azoarcus-Aromatoleum group and reveals separate origins of nif in the plant-associated Azoarcus and non-plant-associated Aromatoleum sub-groups.</title>
        <authorList>
            <person name="Lafos M."/>
            <person name="Maluk M."/>
            <person name="Batista M."/>
            <person name="Junghare M."/>
            <person name="Carmona M."/>
            <person name="Faoro H."/>
            <person name="Cruz L.M."/>
            <person name="Battistoni F."/>
            <person name="De Souza E."/>
            <person name="Pedrosa F."/>
            <person name="Chen W.-M."/>
            <person name="Poole P.S."/>
            <person name="Dixon R.A."/>
            <person name="James E.K."/>
        </authorList>
    </citation>
    <scope>NUCLEOTIDE SEQUENCE [LARGE SCALE GENOMIC DNA]</scope>
    <source>
        <strain evidence="2 3">Td21</strain>
    </source>
</reference>
<name>A0ABX1Q4T0_9RHOO</name>
<dbReference type="RefSeq" id="WP_169257594.1">
    <property type="nucleotide sequence ID" value="NZ_WTVN01000037.1"/>
</dbReference>
<feature type="signal peptide" evidence="1">
    <location>
        <begin position="1"/>
        <end position="24"/>
    </location>
</feature>
<evidence type="ECO:0000256" key="1">
    <source>
        <dbReference type="SAM" id="SignalP"/>
    </source>
</evidence>
<dbReference type="Proteomes" id="UP000623795">
    <property type="component" value="Unassembled WGS sequence"/>
</dbReference>
<gene>
    <name evidence="2" type="ORF">GPA22_18755</name>
</gene>
<sequence>MSKLVSKTIVAAMLAGCFAASAFAQSNGTPSSKATADINTLVKCTMSTATSNDGGAQIPQSCVNLYTGAEVATQNEWVTIMEKPVKLSNSQSLVVSPSLVTGLYTQTRTKTSTNSTSTAQAMGGVYMKAVLTDDAGNEIVAAPLSSCSSGVLGCQEVAGDWGVQLDTRIQTLTQSLSTCTVMDMTGTTQIGTCDFTSIIDLVLNTTSAHTFNFVFPNVGQGVYTLSVKAAVASGASVIGSGTAVGAAAFGLGSMIAESVRFVHDFEF</sequence>
<keyword evidence="3" id="KW-1185">Reference proteome</keyword>
<evidence type="ECO:0000313" key="3">
    <source>
        <dbReference type="Proteomes" id="UP000623795"/>
    </source>
</evidence>